<dbReference type="GO" id="GO:0043515">
    <property type="term" value="F:kinetochore binding"/>
    <property type="evidence" value="ECO:0007669"/>
    <property type="project" value="TreeGrafter"/>
</dbReference>
<evidence type="ECO:0000256" key="6">
    <source>
        <dbReference type="ARBA" id="ARBA00023328"/>
    </source>
</evidence>
<dbReference type="EMBL" id="MU865388">
    <property type="protein sequence ID" value="KAK4224591.1"/>
    <property type="molecule type" value="Genomic_DNA"/>
</dbReference>
<proteinExistence type="inferred from homology"/>
<comment type="subcellular location">
    <subcellularLocation>
        <location evidence="2">Chromosome</location>
        <location evidence="2">Centromere</location>
        <location evidence="2">Kinetochore</location>
    </subcellularLocation>
    <subcellularLocation>
        <location evidence="1">Nucleus</location>
    </subcellularLocation>
</comment>
<reference evidence="9" key="1">
    <citation type="journal article" date="2023" name="Mol. Phylogenet. Evol.">
        <title>Genome-scale phylogeny and comparative genomics of the fungal order Sordariales.</title>
        <authorList>
            <person name="Hensen N."/>
            <person name="Bonometti L."/>
            <person name="Westerberg I."/>
            <person name="Brannstrom I.O."/>
            <person name="Guillou S."/>
            <person name="Cros-Aarteil S."/>
            <person name="Calhoun S."/>
            <person name="Haridas S."/>
            <person name="Kuo A."/>
            <person name="Mondo S."/>
            <person name="Pangilinan J."/>
            <person name="Riley R."/>
            <person name="LaButti K."/>
            <person name="Andreopoulos B."/>
            <person name="Lipzen A."/>
            <person name="Chen C."/>
            <person name="Yan M."/>
            <person name="Daum C."/>
            <person name="Ng V."/>
            <person name="Clum A."/>
            <person name="Steindorff A."/>
            <person name="Ohm R.A."/>
            <person name="Martin F."/>
            <person name="Silar P."/>
            <person name="Natvig D.O."/>
            <person name="Lalanne C."/>
            <person name="Gautier V."/>
            <person name="Ament-Velasquez S.L."/>
            <person name="Kruys A."/>
            <person name="Hutchinson M.I."/>
            <person name="Powell A.J."/>
            <person name="Barry K."/>
            <person name="Miller A.N."/>
            <person name="Grigoriev I.V."/>
            <person name="Debuchy R."/>
            <person name="Gladieux P."/>
            <person name="Hiltunen Thoren M."/>
            <person name="Johannesson H."/>
        </authorList>
    </citation>
    <scope>NUCLEOTIDE SEQUENCE</scope>
    <source>
        <strain evidence="9">CBS 990.96</strain>
    </source>
</reference>
<keyword evidence="5" id="KW-0539">Nucleus</keyword>
<dbReference type="GO" id="GO:0000776">
    <property type="term" value="C:kinetochore"/>
    <property type="evidence" value="ECO:0007669"/>
    <property type="project" value="UniProtKB-KW"/>
</dbReference>
<keyword evidence="3" id="KW-0158">Chromosome</keyword>
<keyword evidence="10" id="KW-1185">Reference proteome</keyword>
<evidence type="ECO:0000256" key="3">
    <source>
        <dbReference type="ARBA" id="ARBA00022454"/>
    </source>
</evidence>
<evidence type="ECO:0000256" key="7">
    <source>
        <dbReference type="ARBA" id="ARBA00025735"/>
    </source>
</evidence>
<name>A0AAN7BJT4_9PEZI</name>
<dbReference type="Pfam" id="PF05837">
    <property type="entry name" value="CENP-H"/>
    <property type="match status" value="1"/>
</dbReference>
<gene>
    <name evidence="9" type="ORF">QBC38DRAFT_446296</name>
</gene>
<comment type="caution">
    <text evidence="9">The sequence shown here is derived from an EMBL/GenBank/DDBJ whole genome shotgun (WGS) entry which is preliminary data.</text>
</comment>
<organism evidence="9 10">
    <name type="scientific">Podospora fimiseda</name>
    <dbReference type="NCBI Taxonomy" id="252190"/>
    <lineage>
        <taxon>Eukaryota</taxon>
        <taxon>Fungi</taxon>
        <taxon>Dikarya</taxon>
        <taxon>Ascomycota</taxon>
        <taxon>Pezizomycotina</taxon>
        <taxon>Sordariomycetes</taxon>
        <taxon>Sordariomycetidae</taxon>
        <taxon>Sordariales</taxon>
        <taxon>Podosporaceae</taxon>
        <taxon>Podospora</taxon>
    </lineage>
</organism>
<keyword evidence="6" id="KW-0137">Centromere</keyword>
<dbReference type="AlphaFoldDB" id="A0AAN7BJT4"/>
<evidence type="ECO:0000313" key="9">
    <source>
        <dbReference type="EMBL" id="KAK4224591.1"/>
    </source>
</evidence>
<dbReference type="GO" id="GO:0051382">
    <property type="term" value="P:kinetochore assembly"/>
    <property type="evidence" value="ECO:0007669"/>
    <property type="project" value="InterPro"/>
</dbReference>
<evidence type="ECO:0000256" key="4">
    <source>
        <dbReference type="ARBA" id="ARBA00022838"/>
    </source>
</evidence>
<dbReference type="PANTHER" id="PTHR48122:SF1">
    <property type="entry name" value="CENTROMERE PROTEIN H"/>
    <property type="match status" value="1"/>
</dbReference>
<protein>
    <submittedName>
        <fullName evidence="9">Centromere protein H (CENP-H)-domain-containing protein</fullName>
    </submittedName>
</protein>
<keyword evidence="4" id="KW-0995">Kinetochore</keyword>
<evidence type="ECO:0000313" key="10">
    <source>
        <dbReference type="Proteomes" id="UP001301958"/>
    </source>
</evidence>
<feature type="domain" description="Centromere protein H C-terminal" evidence="8">
    <location>
        <begin position="19"/>
        <end position="214"/>
    </location>
</feature>
<evidence type="ECO:0000259" key="8">
    <source>
        <dbReference type="Pfam" id="PF05837"/>
    </source>
</evidence>
<dbReference type="GO" id="GO:0005634">
    <property type="term" value="C:nucleus"/>
    <property type="evidence" value="ECO:0007669"/>
    <property type="project" value="UniProtKB-SubCell"/>
</dbReference>
<comment type="similarity">
    <text evidence="7">Belongs to the CENP-H/MCM16 family.</text>
</comment>
<reference evidence="9" key="2">
    <citation type="submission" date="2023-05" db="EMBL/GenBank/DDBJ databases">
        <authorList>
            <consortium name="Lawrence Berkeley National Laboratory"/>
            <person name="Steindorff A."/>
            <person name="Hensen N."/>
            <person name="Bonometti L."/>
            <person name="Westerberg I."/>
            <person name="Brannstrom I.O."/>
            <person name="Guillou S."/>
            <person name="Cros-Aarteil S."/>
            <person name="Calhoun S."/>
            <person name="Haridas S."/>
            <person name="Kuo A."/>
            <person name="Mondo S."/>
            <person name="Pangilinan J."/>
            <person name="Riley R."/>
            <person name="Labutti K."/>
            <person name="Andreopoulos B."/>
            <person name="Lipzen A."/>
            <person name="Chen C."/>
            <person name="Yanf M."/>
            <person name="Daum C."/>
            <person name="Ng V."/>
            <person name="Clum A."/>
            <person name="Ohm R."/>
            <person name="Martin F."/>
            <person name="Silar P."/>
            <person name="Natvig D."/>
            <person name="Lalanne C."/>
            <person name="Gautier V."/>
            <person name="Ament-Velasquez S.L."/>
            <person name="Kruys A."/>
            <person name="Hutchinson M.I."/>
            <person name="Powell A.J."/>
            <person name="Barry K."/>
            <person name="Miller A.N."/>
            <person name="Grigoriev I.V."/>
            <person name="Debuchy R."/>
            <person name="Gladieux P."/>
            <person name="Thoren M.H."/>
            <person name="Johannesson H."/>
        </authorList>
    </citation>
    <scope>NUCLEOTIDE SEQUENCE</scope>
    <source>
        <strain evidence="9">CBS 990.96</strain>
    </source>
</reference>
<evidence type="ECO:0000256" key="5">
    <source>
        <dbReference type="ARBA" id="ARBA00023242"/>
    </source>
</evidence>
<dbReference type="InterPro" id="IPR040034">
    <property type="entry name" value="CENP-H"/>
</dbReference>
<dbReference type="InterPro" id="IPR008426">
    <property type="entry name" value="CENP-H_C"/>
</dbReference>
<accession>A0AAN7BJT4</accession>
<evidence type="ECO:0000256" key="2">
    <source>
        <dbReference type="ARBA" id="ARBA00004629"/>
    </source>
</evidence>
<evidence type="ECO:0000256" key="1">
    <source>
        <dbReference type="ARBA" id="ARBA00004123"/>
    </source>
</evidence>
<dbReference type="PANTHER" id="PTHR48122">
    <property type="entry name" value="CENTROMERE PROTEIN H"/>
    <property type="match status" value="1"/>
</dbReference>
<dbReference type="GO" id="GO:0007059">
    <property type="term" value="P:chromosome segregation"/>
    <property type="evidence" value="ECO:0007669"/>
    <property type="project" value="TreeGrafter"/>
</dbReference>
<dbReference type="Proteomes" id="UP001301958">
    <property type="component" value="Unassembled WGS sequence"/>
</dbReference>
<sequence length="217" mass="24165">MANDKSISSLPVFSGAEESILELYDTVRELQLQLSLLKARQQHTRDEATPVESQKHLLDAKVTLSMRNNVVEGVLTATPTLKAVHHATHASPVERDLLPYIEQRDKISNSIARMNSDLQGTRESLASVEIERLRASMQNVDLASETLRLANATRGSNPTDVGDEQLKRNLDSLENQVKTSRQRWRVMKGTASAIVAGSGIDWIRDERLRALVLDTTD</sequence>
<dbReference type="GO" id="GO:0007052">
    <property type="term" value="P:mitotic spindle organization"/>
    <property type="evidence" value="ECO:0007669"/>
    <property type="project" value="TreeGrafter"/>
</dbReference>